<proteinExistence type="predicted"/>
<dbReference type="AlphaFoldDB" id="A0A8J3K000"/>
<dbReference type="GO" id="GO:0097367">
    <property type="term" value="F:carbohydrate derivative binding"/>
    <property type="evidence" value="ECO:0007669"/>
    <property type="project" value="InterPro"/>
</dbReference>
<name>A0A8J3K000_9ACTN</name>
<evidence type="ECO:0000313" key="2">
    <source>
        <dbReference type="Proteomes" id="UP000601223"/>
    </source>
</evidence>
<keyword evidence="2" id="KW-1185">Reference proteome</keyword>
<dbReference type="SUPFAM" id="SSF53697">
    <property type="entry name" value="SIS domain"/>
    <property type="match status" value="1"/>
</dbReference>
<comment type="caution">
    <text evidence="1">The sequence shown here is derived from an EMBL/GenBank/DDBJ whole genome shotgun (WGS) entry which is preliminary data.</text>
</comment>
<dbReference type="EMBL" id="BONF01000059">
    <property type="protein sequence ID" value="GIF86109.1"/>
    <property type="molecule type" value="Genomic_DNA"/>
</dbReference>
<dbReference type="RefSeq" id="WP_203756866.1">
    <property type="nucleotide sequence ID" value="NZ_BONF01000059.1"/>
</dbReference>
<gene>
    <name evidence="1" type="primary">gmhA_2</name>
    <name evidence="1" type="ORF">Cba03nite_74580</name>
</gene>
<reference evidence="1 2" key="1">
    <citation type="submission" date="2021-01" db="EMBL/GenBank/DDBJ databases">
        <title>Whole genome shotgun sequence of Catellatospora bangladeshensis NBRC 107357.</title>
        <authorList>
            <person name="Komaki H."/>
            <person name="Tamura T."/>
        </authorList>
    </citation>
    <scope>NUCLEOTIDE SEQUENCE [LARGE SCALE GENOMIC DNA]</scope>
    <source>
        <strain evidence="1 2">NBRC 107357</strain>
    </source>
</reference>
<dbReference type="Proteomes" id="UP000601223">
    <property type="component" value="Unassembled WGS sequence"/>
</dbReference>
<organism evidence="1 2">
    <name type="scientific">Catellatospora bangladeshensis</name>
    <dbReference type="NCBI Taxonomy" id="310355"/>
    <lineage>
        <taxon>Bacteria</taxon>
        <taxon>Bacillati</taxon>
        <taxon>Actinomycetota</taxon>
        <taxon>Actinomycetes</taxon>
        <taxon>Micromonosporales</taxon>
        <taxon>Micromonosporaceae</taxon>
        <taxon>Catellatospora</taxon>
    </lineage>
</organism>
<sequence>MTASAVLTTALASRREQPGVDPAASAPDLVAAAVAMAARFRAGGALHAFGDDTADAHHIAVEFVHPVIVGKRALPAVAHDGLRAAHLLRHAAGPADIALAVGARLDGPTRDALRVAGERGLLTVALTGPAPDGVAVDHLLAVPGADPLVVREQHVTLYHLLWELTHAVLERSP</sequence>
<evidence type="ECO:0000313" key="1">
    <source>
        <dbReference type="EMBL" id="GIF86109.1"/>
    </source>
</evidence>
<dbReference type="GO" id="GO:1901135">
    <property type="term" value="P:carbohydrate derivative metabolic process"/>
    <property type="evidence" value="ECO:0007669"/>
    <property type="project" value="InterPro"/>
</dbReference>
<dbReference type="Gene3D" id="3.40.50.10490">
    <property type="entry name" value="Glucose-6-phosphate isomerase like protein, domain 1"/>
    <property type="match status" value="1"/>
</dbReference>
<accession>A0A8J3K000</accession>
<dbReference type="GO" id="GO:0016853">
    <property type="term" value="F:isomerase activity"/>
    <property type="evidence" value="ECO:0007669"/>
    <property type="project" value="UniProtKB-KW"/>
</dbReference>
<protein>
    <submittedName>
        <fullName evidence="1">Phosphoheptose isomerase</fullName>
    </submittedName>
</protein>
<keyword evidence="1" id="KW-0413">Isomerase</keyword>
<dbReference type="InterPro" id="IPR046348">
    <property type="entry name" value="SIS_dom_sf"/>
</dbReference>